<feature type="region of interest" description="Disordered" evidence="1">
    <location>
        <begin position="172"/>
        <end position="193"/>
    </location>
</feature>
<protein>
    <submittedName>
        <fullName evidence="3">Uncharacterized protein</fullName>
    </submittedName>
</protein>
<evidence type="ECO:0000256" key="2">
    <source>
        <dbReference type="SAM" id="SignalP"/>
    </source>
</evidence>
<dbReference type="InParanoid" id="Q01WE2"/>
<dbReference type="AlphaFoldDB" id="Q01WE2"/>
<name>Q01WE2_SOLUE</name>
<accession>Q01WE2</accession>
<gene>
    <name evidence="3" type="ordered locus">Acid_5068</name>
</gene>
<reference evidence="3" key="1">
    <citation type="submission" date="2006-10" db="EMBL/GenBank/DDBJ databases">
        <title>Complete sequence of Solibacter usitatus Ellin6076.</title>
        <authorList>
            <consortium name="US DOE Joint Genome Institute"/>
            <person name="Copeland A."/>
            <person name="Lucas S."/>
            <person name="Lapidus A."/>
            <person name="Barry K."/>
            <person name="Detter J.C."/>
            <person name="Glavina del Rio T."/>
            <person name="Hammon N."/>
            <person name="Israni S."/>
            <person name="Dalin E."/>
            <person name="Tice H."/>
            <person name="Pitluck S."/>
            <person name="Thompson L.S."/>
            <person name="Brettin T."/>
            <person name="Bruce D."/>
            <person name="Han C."/>
            <person name="Tapia R."/>
            <person name="Gilna P."/>
            <person name="Schmutz J."/>
            <person name="Larimer F."/>
            <person name="Land M."/>
            <person name="Hauser L."/>
            <person name="Kyrpides N."/>
            <person name="Mikhailova N."/>
            <person name="Janssen P.H."/>
            <person name="Kuske C.R."/>
            <person name="Richardson P."/>
        </authorList>
    </citation>
    <scope>NUCLEOTIDE SEQUENCE</scope>
    <source>
        <strain evidence="3">Ellin6076</strain>
    </source>
</reference>
<feature type="region of interest" description="Disordered" evidence="1">
    <location>
        <begin position="64"/>
        <end position="133"/>
    </location>
</feature>
<dbReference type="KEGG" id="sus:Acid_5068"/>
<dbReference type="STRING" id="234267.Acid_5068"/>
<organism evidence="3">
    <name type="scientific">Solibacter usitatus (strain Ellin6076)</name>
    <dbReference type="NCBI Taxonomy" id="234267"/>
    <lineage>
        <taxon>Bacteria</taxon>
        <taxon>Pseudomonadati</taxon>
        <taxon>Acidobacteriota</taxon>
        <taxon>Terriglobia</taxon>
        <taxon>Bryobacterales</taxon>
        <taxon>Solibacteraceae</taxon>
        <taxon>Candidatus Solibacter</taxon>
    </lineage>
</organism>
<proteinExistence type="predicted"/>
<keyword evidence="2" id="KW-0732">Signal</keyword>
<feature type="chain" id="PRO_5004162562" evidence="2">
    <location>
        <begin position="26"/>
        <end position="272"/>
    </location>
</feature>
<feature type="signal peptide" evidence="2">
    <location>
        <begin position="1"/>
        <end position="25"/>
    </location>
</feature>
<dbReference type="OrthoDB" id="133231at2"/>
<dbReference type="HOGENOM" id="CLU_1022707_0_0_0"/>
<evidence type="ECO:0000313" key="3">
    <source>
        <dbReference type="EMBL" id="ABJ86023.1"/>
    </source>
</evidence>
<sequence length="272" mass="28567" precursor="true">MQTSCTRRKLLMLAGAGLTGIRLHAASGDFWNRKPPSQWTTQEIDQIITKSPWAKEVKAQYAPGENPAGYPGGSQGGGYPGGGYPGGGYPGGGRPSGGIGIPGIGGLGIPGMGGGRPRGGGGPNRGGQTSPYSGTVRWDSALAIQDAMKSGPPEAFDGHYVISVSGIPLMGGTRYQGEDDDNSPASRRRDQDDMDRLKGLSVLEVKGRNHVQAGIAQRQVSSGSIFLIGFSKELLPLSVHDGDVIFTTQLGRLIVKAHFLLKEMLYHDELAV</sequence>
<feature type="compositionally biased region" description="Gly residues" evidence="1">
    <location>
        <begin position="70"/>
        <end position="125"/>
    </location>
</feature>
<dbReference type="eggNOG" id="ENOG50349HD">
    <property type="taxonomic scope" value="Bacteria"/>
</dbReference>
<dbReference type="EMBL" id="CP000473">
    <property type="protein sequence ID" value="ABJ86023.1"/>
    <property type="molecule type" value="Genomic_DNA"/>
</dbReference>
<evidence type="ECO:0000256" key="1">
    <source>
        <dbReference type="SAM" id="MobiDB-lite"/>
    </source>
</evidence>